<dbReference type="Proteomes" id="UP001055879">
    <property type="component" value="Linkage Group LG02"/>
</dbReference>
<reference evidence="1 2" key="2">
    <citation type="journal article" date="2022" name="Mol. Ecol. Resour.">
        <title>The genomes of chicory, endive, great burdock and yacon provide insights into Asteraceae paleo-polyploidization history and plant inulin production.</title>
        <authorList>
            <person name="Fan W."/>
            <person name="Wang S."/>
            <person name="Wang H."/>
            <person name="Wang A."/>
            <person name="Jiang F."/>
            <person name="Liu H."/>
            <person name="Zhao H."/>
            <person name="Xu D."/>
            <person name="Zhang Y."/>
        </authorList>
    </citation>
    <scope>NUCLEOTIDE SEQUENCE [LARGE SCALE GENOMIC DNA]</scope>
    <source>
        <strain evidence="2">cv. Niubang</strain>
    </source>
</reference>
<comment type="caution">
    <text evidence="1">The sequence shown here is derived from an EMBL/GenBank/DDBJ whole genome shotgun (WGS) entry which is preliminary data.</text>
</comment>
<name>A0ACB9EEF9_ARCLA</name>
<dbReference type="EMBL" id="CM042048">
    <property type="protein sequence ID" value="KAI3757192.1"/>
    <property type="molecule type" value="Genomic_DNA"/>
</dbReference>
<gene>
    <name evidence="1" type="ORF">L6452_04726</name>
</gene>
<protein>
    <submittedName>
        <fullName evidence="1">Uncharacterized protein</fullName>
    </submittedName>
</protein>
<evidence type="ECO:0000313" key="2">
    <source>
        <dbReference type="Proteomes" id="UP001055879"/>
    </source>
</evidence>
<accession>A0ACB9EEF9</accession>
<proteinExistence type="predicted"/>
<evidence type="ECO:0000313" key="1">
    <source>
        <dbReference type="EMBL" id="KAI3757192.1"/>
    </source>
</evidence>
<keyword evidence="2" id="KW-1185">Reference proteome</keyword>
<organism evidence="1 2">
    <name type="scientific">Arctium lappa</name>
    <name type="common">Greater burdock</name>
    <name type="synonym">Lappa major</name>
    <dbReference type="NCBI Taxonomy" id="4217"/>
    <lineage>
        <taxon>Eukaryota</taxon>
        <taxon>Viridiplantae</taxon>
        <taxon>Streptophyta</taxon>
        <taxon>Embryophyta</taxon>
        <taxon>Tracheophyta</taxon>
        <taxon>Spermatophyta</taxon>
        <taxon>Magnoliopsida</taxon>
        <taxon>eudicotyledons</taxon>
        <taxon>Gunneridae</taxon>
        <taxon>Pentapetalae</taxon>
        <taxon>asterids</taxon>
        <taxon>campanulids</taxon>
        <taxon>Asterales</taxon>
        <taxon>Asteraceae</taxon>
        <taxon>Carduoideae</taxon>
        <taxon>Cardueae</taxon>
        <taxon>Arctiinae</taxon>
        <taxon>Arctium</taxon>
    </lineage>
</organism>
<reference evidence="2" key="1">
    <citation type="journal article" date="2022" name="Mol. Ecol. Resour.">
        <title>The genomes of chicory, endive, great burdock and yacon provide insights into Asteraceae palaeo-polyploidization history and plant inulin production.</title>
        <authorList>
            <person name="Fan W."/>
            <person name="Wang S."/>
            <person name="Wang H."/>
            <person name="Wang A."/>
            <person name="Jiang F."/>
            <person name="Liu H."/>
            <person name="Zhao H."/>
            <person name="Xu D."/>
            <person name="Zhang Y."/>
        </authorList>
    </citation>
    <scope>NUCLEOTIDE SEQUENCE [LARGE SCALE GENOMIC DNA]</scope>
    <source>
        <strain evidence="2">cv. Niubang</strain>
    </source>
</reference>
<sequence>MLFIVNRLIPNSIIRIAQNRTRRQALATVASVTDSRIPFPTSRSNRNHVSDDLTASGEPVTALILTVSRSHLSGFGIA</sequence>